<dbReference type="GeneID" id="14697578"/>
<dbReference type="RefSeq" id="YP_007517855.1">
    <property type="nucleotide sequence ID" value="NC_020483.1"/>
</dbReference>
<dbReference type="Pfam" id="PF16778">
    <property type="entry name" value="Phage_tail_APC"/>
    <property type="match status" value="1"/>
</dbReference>
<name>M1IPS8_9CAUD</name>
<organism evidence="2 3">
    <name type="scientific">Pelagibacter phage HTVC019P</name>
    <dbReference type="NCBI Taxonomy" id="1283079"/>
    <lineage>
        <taxon>Viruses</taxon>
        <taxon>Duplodnaviria</taxon>
        <taxon>Heunggongvirae</taxon>
        <taxon>Uroviricota</taxon>
        <taxon>Caudoviricetes</taxon>
        <taxon>Autographivirales</taxon>
        <taxon>Pelagivirus</taxon>
        <taxon>Pelagivirus HTVC019P</taxon>
    </lineage>
</organism>
<dbReference type="Gene3D" id="6.10.140.1310">
    <property type="match status" value="1"/>
</dbReference>
<dbReference type="KEGG" id="vg:14697578"/>
<feature type="domain" description="Phage tail assembly chaperone-like" evidence="1">
    <location>
        <begin position="39"/>
        <end position="95"/>
    </location>
</feature>
<reference evidence="2 3" key="1">
    <citation type="journal article" date="2013" name="Nature">
        <title>Abundant SAR11 viruses in the ocean.</title>
        <authorList>
            <person name="Zhao Y."/>
            <person name="Temperton B."/>
            <person name="Thrash J.C."/>
            <person name="Schwalbach M.S."/>
            <person name="Vergin K.L."/>
            <person name="Landry Z.C."/>
            <person name="Ellisman M."/>
            <person name="Deerinck T."/>
            <person name="Sullivan M.B."/>
            <person name="Giovannoni S.J."/>
        </authorList>
    </citation>
    <scope>NUCLEOTIDE SEQUENCE [LARGE SCALE GENOMIC DNA]</scope>
</reference>
<dbReference type="OrthoDB" id="38905at10239"/>
<evidence type="ECO:0000313" key="3">
    <source>
        <dbReference type="Proteomes" id="UP000011295"/>
    </source>
</evidence>
<dbReference type="InterPro" id="IPR031893">
    <property type="entry name" value="Phage_tail_APC"/>
</dbReference>
<evidence type="ECO:0000313" key="2">
    <source>
        <dbReference type="EMBL" id="AGE60625.1"/>
    </source>
</evidence>
<sequence length="95" mass="10586">MPRFHNINGVNVQFTAAEETARDAEELAYANGAFDRAMADLRQRRNSLLTATDYLALSDNTLTTEMSTYRQALRDLTDGLTTLDEVNAVSFPTKP</sequence>
<dbReference type="EMBL" id="KC465901">
    <property type="protein sequence ID" value="AGE60625.1"/>
    <property type="molecule type" value="Genomic_DNA"/>
</dbReference>
<protein>
    <recommendedName>
        <fullName evidence="1">Phage tail assembly chaperone-like domain-containing protein</fullName>
    </recommendedName>
</protein>
<accession>M1IPS8</accession>
<keyword evidence="3" id="KW-1185">Reference proteome</keyword>
<dbReference type="Proteomes" id="UP000011295">
    <property type="component" value="Segment"/>
</dbReference>
<evidence type="ECO:0000259" key="1">
    <source>
        <dbReference type="Pfam" id="PF16778"/>
    </source>
</evidence>
<proteinExistence type="predicted"/>